<feature type="region of interest" description="Disordered" evidence="1">
    <location>
        <begin position="66"/>
        <end position="164"/>
    </location>
</feature>
<reference evidence="2" key="2">
    <citation type="journal article" date="2015" name="Data Brief">
        <title>Shoot transcriptome of the giant reed, Arundo donax.</title>
        <authorList>
            <person name="Barrero R.A."/>
            <person name="Guerrero F.D."/>
            <person name="Moolhuijzen P."/>
            <person name="Goolsby J.A."/>
            <person name="Tidwell J."/>
            <person name="Bellgard S.E."/>
            <person name="Bellgard M.I."/>
        </authorList>
    </citation>
    <scope>NUCLEOTIDE SEQUENCE</scope>
    <source>
        <tissue evidence="2">Shoot tissue taken approximately 20 cm above the soil surface</tissue>
    </source>
</reference>
<feature type="compositionally biased region" description="Low complexity" evidence="1">
    <location>
        <begin position="143"/>
        <end position="164"/>
    </location>
</feature>
<organism evidence="2">
    <name type="scientific">Arundo donax</name>
    <name type="common">Giant reed</name>
    <name type="synonym">Donax arundinaceus</name>
    <dbReference type="NCBI Taxonomy" id="35708"/>
    <lineage>
        <taxon>Eukaryota</taxon>
        <taxon>Viridiplantae</taxon>
        <taxon>Streptophyta</taxon>
        <taxon>Embryophyta</taxon>
        <taxon>Tracheophyta</taxon>
        <taxon>Spermatophyta</taxon>
        <taxon>Magnoliopsida</taxon>
        <taxon>Liliopsida</taxon>
        <taxon>Poales</taxon>
        <taxon>Poaceae</taxon>
        <taxon>PACMAD clade</taxon>
        <taxon>Arundinoideae</taxon>
        <taxon>Arundineae</taxon>
        <taxon>Arundo</taxon>
    </lineage>
</organism>
<name>A0A0A9B1U3_ARUDO</name>
<sequence>MRSGATTPTRRRHHDTSRLKTSALSRADVDPTGARCLGRRSIAAAHFLVAMELQADVVAVSLDDIVEQSPPTPHHHRRHHRRRRQIPRPRHRPRGRRRIHRRLLLSSLHGRGEPKEPRPSTLANDGEQNGLPTPTVAAHRRSSASTTTPPRSDPAATASSHEAP</sequence>
<feature type="compositionally biased region" description="Basic residues" evidence="1">
    <location>
        <begin position="73"/>
        <end position="103"/>
    </location>
</feature>
<evidence type="ECO:0000256" key="1">
    <source>
        <dbReference type="SAM" id="MobiDB-lite"/>
    </source>
</evidence>
<feature type="compositionally biased region" description="Polar residues" evidence="1">
    <location>
        <begin position="121"/>
        <end position="132"/>
    </location>
</feature>
<accession>A0A0A9B1U3</accession>
<reference evidence="2" key="1">
    <citation type="submission" date="2014-09" db="EMBL/GenBank/DDBJ databases">
        <authorList>
            <person name="Magalhaes I.L.F."/>
            <person name="Oliveira U."/>
            <person name="Santos F.R."/>
            <person name="Vidigal T.H.D.A."/>
            <person name="Brescovit A.D."/>
            <person name="Santos A.J."/>
        </authorList>
    </citation>
    <scope>NUCLEOTIDE SEQUENCE</scope>
    <source>
        <tissue evidence="2">Shoot tissue taken approximately 20 cm above the soil surface</tissue>
    </source>
</reference>
<dbReference type="EMBL" id="GBRH01239926">
    <property type="protein sequence ID" value="JAD57969.1"/>
    <property type="molecule type" value="Transcribed_RNA"/>
</dbReference>
<protein>
    <submittedName>
        <fullName evidence="2">Uncharacterized protein</fullName>
    </submittedName>
</protein>
<dbReference type="AlphaFoldDB" id="A0A0A9B1U3"/>
<proteinExistence type="predicted"/>
<feature type="region of interest" description="Disordered" evidence="1">
    <location>
        <begin position="1"/>
        <end position="26"/>
    </location>
</feature>
<evidence type="ECO:0000313" key="2">
    <source>
        <dbReference type="EMBL" id="JAD57969.1"/>
    </source>
</evidence>